<dbReference type="Gene3D" id="3.30.1120.70">
    <property type="match status" value="1"/>
</dbReference>
<reference evidence="3" key="1">
    <citation type="submission" date="2018-03" db="EMBL/GenBank/DDBJ databases">
        <title>Genomic analysis of the strain SH-1 isolated from shrimp intestine.</title>
        <authorList>
            <person name="Kim Y.-S."/>
            <person name="Kim S.-E."/>
            <person name="Kim K.-H."/>
        </authorList>
    </citation>
    <scope>NUCLEOTIDE SEQUENCE [LARGE SCALE GENOMIC DNA]</scope>
    <source>
        <strain evidence="3">SH-1</strain>
    </source>
</reference>
<dbReference type="KEGG" id="thas:C6Y53_02080"/>
<dbReference type="Gene3D" id="1.20.1270.210">
    <property type="match status" value="1"/>
</dbReference>
<protein>
    <submittedName>
        <fullName evidence="2">Phage portal protein</fullName>
    </submittedName>
</protein>
<dbReference type="Gene3D" id="3.40.140.120">
    <property type="match status" value="1"/>
</dbReference>
<keyword evidence="3" id="KW-1185">Reference proteome</keyword>
<dbReference type="Proteomes" id="UP000237655">
    <property type="component" value="Chromosome"/>
</dbReference>
<evidence type="ECO:0000256" key="1">
    <source>
        <dbReference type="SAM" id="MobiDB-lite"/>
    </source>
</evidence>
<dbReference type="InterPro" id="IPR006944">
    <property type="entry name" value="Phage/GTA_portal"/>
</dbReference>
<feature type="region of interest" description="Disordered" evidence="1">
    <location>
        <begin position="349"/>
        <end position="369"/>
    </location>
</feature>
<name>A0A2S0MUN3_9RHOB</name>
<feature type="compositionally biased region" description="Polar residues" evidence="1">
    <location>
        <begin position="354"/>
        <end position="369"/>
    </location>
</feature>
<accession>A0A2S0MUN3</accession>
<dbReference type="InterPro" id="IPR006427">
    <property type="entry name" value="Portal_HK97"/>
</dbReference>
<evidence type="ECO:0000313" key="3">
    <source>
        <dbReference type="Proteomes" id="UP000237655"/>
    </source>
</evidence>
<gene>
    <name evidence="2" type="ORF">C6Y53_02080</name>
</gene>
<sequence>MVSESSALALSAVWGCTNLLAGTIGSLPLSVYREKNGARYEDREHPLFRVLHDRPNYDQTAVDFLEFMAASVELWGNFYAEIDRGSAGRVSALTPVRPEQMVTRRLDTGEIEYRWTYNGRQKVKRDREILHVRGFGGCPLGGLSTLQVGRNVFGSAQAVDRAAASMFRNGMRPAGAMIFESYLTPEQREIAETRLVEKYAGAMNSGRPMVLEGGTKWQQFALNPEDAQMLESRRFTVEEICRMFGVPPHMVGHTENSTSWGTGLEQQTLGFQKFTLRRRLRRIEQALEQQLLEPADRAAGVSISFNVEGLLRGDSAGRAAFYQTMVSLGLMTINEGRARENLPPVAGGDVPRIQMQNQPITEAGNDNAS</sequence>
<proteinExistence type="predicted"/>
<dbReference type="NCBIfam" id="TIGR01537">
    <property type="entry name" value="portal_HK97"/>
    <property type="match status" value="1"/>
</dbReference>
<dbReference type="Pfam" id="PF04860">
    <property type="entry name" value="Phage_portal"/>
    <property type="match status" value="1"/>
</dbReference>
<dbReference type="EMBL" id="CP027665">
    <property type="protein sequence ID" value="AVO39606.1"/>
    <property type="molecule type" value="Genomic_DNA"/>
</dbReference>
<dbReference type="AlphaFoldDB" id="A0A2S0MUN3"/>
<evidence type="ECO:0000313" key="2">
    <source>
        <dbReference type="EMBL" id="AVO39606.1"/>
    </source>
</evidence>
<organism evidence="2 3">
    <name type="scientific">Pukyongiella litopenaei</name>
    <dbReference type="NCBI Taxonomy" id="2605946"/>
    <lineage>
        <taxon>Bacteria</taxon>
        <taxon>Pseudomonadati</taxon>
        <taxon>Pseudomonadota</taxon>
        <taxon>Alphaproteobacteria</taxon>
        <taxon>Rhodobacterales</taxon>
        <taxon>Paracoccaceae</taxon>
        <taxon>Pukyongiella</taxon>
    </lineage>
</organism>